<dbReference type="InterPro" id="IPR056702">
    <property type="entry name" value="DUF7800"/>
</dbReference>
<gene>
    <name evidence="3" type="ORF">CK503_15220</name>
</gene>
<keyword evidence="4" id="KW-1185">Reference proteome</keyword>
<dbReference type="RefSeq" id="WP_095607693.1">
    <property type="nucleotide sequence ID" value="NZ_NSKE01000014.1"/>
</dbReference>
<dbReference type="InterPro" id="IPR038607">
    <property type="entry name" value="PhoD-like_sf"/>
</dbReference>
<name>A0A2A2G7C0_9BACT</name>
<dbReference type="InterPro" id="IPR029052">
    <property type="entry name" value="Metallo-depent_PP-like"/>
</dbReference>
<feature type="domain" description="DUF7800" evidence="2">
    <location>
        <begin position="31"/>
        <end position="122"/>
    </location>
</feature>
<dbReference type="AlphaFoldDB" id="A0A2A2G7C0"/>
<dbReference type="Pfam" id="PF09423">
    <property type="entry name" value="PhoD"/>
    <property type="match status" value="1"/>
</dbReference>
<dbReference type="Pfam" id="PF25077">
    <property type="entry name" value="DUF7800"/>
    <property type="match status" value="1"/>
</dbReference>
<dbReference type="SUPFAM" id="SSF56300">
    <property type="entry name" value="Metallo-dependent phosphatases"/>
    <property type="match status" value="1"/>
</dbReference>
<evidence type="ECO:0000313" key="3">
    <source>
        <dbReference type="EMBL" id="PAU92713.1"/>
    </source>
</evidence>
<evidence type="ECO:0000313" key="4">
    <source>
        <dbReference type="Proteomes" id="UP000218831"/>
    </source>
</evidence>
<evidence type="ECO:0000259" key="2">
    <source>
        <dbReference type="Pfam" id="PF25077"/>
    </source>
</evidence>
<proteinExistence type="predicted"/>
<dbReference type="CDD" id="cd07389">
    <property type="entry name" value="MPP_PhoD"/>
    <property type="match status" value="1"/>
</dbReference>
<dbReference type="PANTHER" id="PTHR33987">
    <property type="entry name" value="CALCINEURIN-LIKE METALLO-PHOSPHOESTERASE SUPERFAMILY PROTEIN"/>
    <property type="match status" value="1"/>
</dbReference>
<protein>
    <submittedName>
        <fullName evidence="3">Phosphodiesterase</fullName>
    </submittedName>
</protein>
<dbReference type="Proteomes" id="UP000218831">
    <property type="component" value="Unassembled WGS sequence"/>
</dbReference>
<dbReference type="InterPro" id="IPR018946">
    <property type="entry name" value="PhoD-like_MPP"/>
</dbReference>
<feature type="domain" description="PhoD-like phosphatase metallophosphatase" evidence="1">
    <location>
        <begin position="160"/>
        <end position="425"/>
    </location>
</feature>
<comment type="caution">
    <text evidence="3">The sequence shown here is derived from an EMBL/GenBank/DDBJ whole genome shotgun (WGS) entry which is preliminary data.</text>
</comment>
<dbReference type="EMBL" id="NSKE01000014">
    <property type="protein sequence ID" value="PAU92713.1"/>
    <property type="molecule type" value="Genomic_DNA"/>
</dbReference>
<reference evidence="3 4" key="1">
    <citation type="submission" date="2017-08" db="EMBL/GenBank/DDBJ databases">
        <title>Aliifodinibius alkalisoli sp. nov., isolated from saline alkaline soil.</title>
        <authorList>
            <person name="Liu D."/>
            <person name="Zhang G."/>
        </authorList>
    </citation>
    <scope>NUCLEOTIDE SEQUENCE [LARGE SCALE GENOMIC DNA]</scope>
    <source>
        <strain evidence="3 4">WN023</strain>
    </source>
</reference>
<organism evidence="3 4">
    <name type="scientific">Fodinibius salipaludis</name>
    <dbReference type="NCBI Taxonomy" id="2032627"/>
    <lineage>
        <taxon>Bacteria</taxon>
        <taxon>Pseudomonadati</taxon>
        <taxon>Balneolota</taxon>
        <taxon>Balneolia</taxon>
        <taxon>Balneolales</taxon>
        <taxon>Balneolaceae</taxon>
        <taxon>Fodinibius</taxon>
    </lineage>
</organism>
<accession>A0A2A2G7C0</accession>
<dbReference type="OrthoDB" id="9763616at2"/>
<sequence length="454" mass="53049">MSIYTLRRYLTLLIFFLIAGFVQAQENESLLEAGPMLGYVEMQEANLWIQTTKPVSFELTYWKKGEEDAPKHVFRSSTLALESNTAQVKLTDLDYGTTYQYELTIDGQKVNLPYDMKFTTQQLWEWRKPAPDFSVAMGSCLYINDSEFDRPGTPYGKSTEILKHINNQHPDMMLWLGDNVYYREPDFYSKKRLDYRFKDARNTPEMQPLLANAINIATWDDHDYGPNNSDRSYRLREETLDIFKRYWANPGYGTSETDGVFTKYKYSDVEFFLMDNRYHRAPNNFKKEGKAFFGEAQLQWLKDSLVGSNATFKIVVVGNQATNKMNTHESFTAYPHEQEELMEFLDEHDIPGVLFLSGDRHFTELLKTDREDNYPIYEFTSSPLSSGTYGNLQESEEYDNPQRVDGTLVYDDQNFGMMYIKGDEDNRRLVLETYGSDGEKLWDYTITENDLKNK</sequence>
<dbReference type="PANTHER" id="PTHR33987:SF1">
    <property type="entry name" value="CALCINEURIN-LIKE METALLO-PHOSPHOESTERASE SUPERFAMILY PROTEIN"/>
    <property type="match status" value="1"/>
</dbReference>
<evidence type="ECO:0000259" key="1">
    <source>
        <dbReference type="Pfam" id="PF09423"/>
    </source>
</evidence>
<dbReference type="Gene3D" id="3.60.21.70">
    <property type="entry name" value="PhoD-like phosphatase"/>
    <property type="match status" value="1"/>
</dbReference>